<dbReference type="GO" id="GO:0043916">
    <property type="term" value="F:DNA-7-methylguanine glycosylase activity"/>
    <property type="evidence" value="ECO:0007669"/>
    <property type="project" value="TreeGrafter"/>
</dbReference>
<dbReference type="SMART" id="SM01009">
    <property type="entry name" value="AlkA_N"/>
    <property type="match status" value="1"/>
</dbReference>
<sequence length="298" mass="33220">MAISYSGYLNLPHGFRSHDILAFHDRDSEQTAERVNYSKNLLEKGILWQGMPACLILQFKKKQQVAITLLAEGGKDVSELEILPIVQRMLGLNQDIDDFEKAHYRHPQLGTLVKKQAGLRVPLSSTPFEALAWAITGQQISLAAAISIRRKLIKALGITHSCGLYCHPNAEVITQLGQDKLHQVGYSKTKAKTLFNLSRGVIENTLPLDDWLTQQTPVEEISKKLIEVPGIGPWTISYGLLRGYSWLNGSLHGDAGVRRGLQKLLGLESKVTAEEAEKWLAPFTPWRALVAAHLWMSL</sequence>
<dbReference type="SUPFAM" id="SSF48150">
    <property type="entry name" value="DNA-glycosylase"/>
    <property type="match status" value="1"/>
</dbReference>
<dbReference type="GO" id="GO:0032993">
    <property type="term" value="C:protein-DNA complex"/>
    <property type="evidence" value="ECO:0007669"/>
    <property type="project" value="TreeGrafter"/>
</dbReference>
<feature type="domain" description="DNA-3-methyladenine glycosylase AlkA N-terminal" evidence="6">
    <location>
        <begin position="8"/>
        <end position="126"/>
    </location>
</feature>
<evidence type="ECO:0000259" key="5">
    <source>
        <dbReference type="SMART" id="SM00478"/>
    </source>
</evidence>
<dbReference type="AlphaFoldDB" id="A0A7G1Q9P6"/>
<dbReference type="GO" id="GO:0006285">
    <property type="term" value="P:base-excision repair, AP site formation"/>
    <property type="evidence" value="ECO:0007669"/>
    <property type="project" value="TreeGrafter"/>
</dbReference>
<evidence type="ECO:0000313" key="7">
    <source>
        <dbReference type="EMBL" id="CAB1276089.1"/>
    </source>
</evidence>
<dbReference type="InterPro" id="IPR051912">
    <property type="entry name" value="Alkylbase_DNA_Glycosylase/TA"/>
</dbReference>
<evidence type="ECO:0000256" key="2">
    <source>
        <dbReference type="ARBA" id="ARBA00012000"/>
    </source>
</evidence>
<evidence type="ECO:0000256" key="4">
    <source>
        <dbReference type="ARBA" id="ARBA00023204"/>
    </source>
</evidence>
<dbReference type="GO" id="GO:0005737">
    <property type="term" value="C:cytoplasm"/>
    <property type="evidence" value="ECO:0007669"/>
    <property type="project" value="TreeGrafter"/>
</dbReference>
<evidence type="ECO:0000313" key="8">
    <source>
        <dbReference type="Proteomes" id="UP000516072"/>
    </source>
</evidence>
<dbReference type="InterPro" id="IPR023170">
    <property type="entry name" value="HhH_base_excis_C"/>
</dbReference>
<dbReference type="Gene3D" id="1.10.340.30">
    <property type="entry name" value="Hypothetical protein, domain 2"/>
    <property type="match status" value="1"/>
</dbReference>
<dbReference type="InterPro" id="IPR003265">
    <property type="entry name" value="HhH-GPD_domain"/>
</dbReference>
<dbReference type="CDD" id="cd00056">
    <property type="entry name" value="ENDO3c"/>
    <property type="match status" value="1"/>
</dbReference>
<dbReference type="InterPro" id="IPR011257">
    <property type="entry name" value="DNA_glycosylase"/>
</dbReference>
<dbReference type="GO" id="GO:0008725">
    <property type="term" value="F:DNA-3-methyladenine glycosylase activity"/>
    <property type="evidence" value="ECO:0007669"/>
    <property type="project" value="TreeGrafter"/>
</dbReference>
<organism evidence="7 8">
    <name type="scientific">Candidatus Nitrosacidococcus tergens</name>
    <dbReference type="NCBI Taxonomy" id="553981"/>
    <lineage>
        <taxon>Bacteria</taxon>
        <taxon>Pseudomonadati</taxon>
        <taxon>Pseudomonadota</taxon>
        <taxon>Gammaproteobacteria</taxon>
        <taxon>Chromatiales</taxon>
        <taxon>Chromatiaceae</taxon>
        <taxon>Candidatus Nitrosacidococcus</taxon>
    </lineage>
</organism>
<accession>A0A7G1Q9P6</accession>
<protein>
    <recommendedName>
        <fullName evidence="2">DNA-3-methyladenine glycosylase II</fullName>
        <ecNumber evidence="2">3.2.2.21</ecNumber>
    </recommendedName>
</protein>
<evidence type="ECO:0000256" key="1">
    <source>
        <dbReference type="ARBA" id="ARBA00000086"/>
    </source>
</evidence>
<dbReference type="EC" id="3.2.2.21" evidence="2"/>
<dbReference type="GO" id="GO:0006307">
    <property type="term" value="P:DNA alkylation repair"/>
    <property type="evidence" value="ECO:0007669"/>
    <property type="project" value="TreeGrafter"/>
</dbReference>
<keyword evidence="3" id="KW-0227">DNA damage</keyword>
<dbReference type="Proteomes" id="UP000516072">
    <property type="component" value="Chromosome"/>
</dbReference>
<keyword evidence="8" id="KW-1185">Reference proteome</keyword>
<evidence type="ECO:0000259" key="6">
    <source>
        <dbReference type="SMART" id="SM01009"/>
    </source>
</evidence>
<dbReference type="EMBL" id="LR778175">
    <property type="protein sequence ID" value="CAB1276089.1"/>
    <property type="molecule type" value="Genomic_DNA"/>
</dbReference>
<dbReference type="GO" id="GO:0032131">
    <property type="term" value="F:alkylated DNA binding"/>
    <property type="evidence" value="ECO:0007669"/>
    <property type="project" value="TreeGrafter"/>
</dbReference>
<dbReference type="Pfam" id="PF00730">
    <property type="entry name" value="HhH-GPD"/>
    <property type="match status" value="1"/>
</dbReference>
<dbReference type="RefSeq" id="WP_197743736.1">
    <property type="nucleotide sequence ID" value="NZ_LR778175.1"/>
</dbReference>
<dbReference type="PANTHER" id="PTHR43003">
    <property type="entry name" value="DNA-3-METHYLADENINE GLYCOSYLASE"/>
    <property type="match status" value="1"/>
</dbReference>
<evidence type="ECO:0000256" key="3">
    <source>
        <dbReference type="ARBA" id="ARBA00022763"/>
    </source>
</evidence>
<dbReference type="SMART" id="SM00478">
    <property type="entry name" value="ENDO3c"/>
    <property type="match status" value="1"/>
</dbReference>
<dbReference type="Gene3D" id="1.10.1670.10">
    <property type="entry name" value="Helix-hairpin-Helix base-excision DNA repair enzymes (C-terminal)"/>
    <property type="match status" value="1"/>
</dbReference>
<dbReference type="PANTHER" id="PTHR43003:SF13">
    <property type="entry name" value="DNA-3-METHYLADENINE GLYCOSYLASE 2"/>
    <property type="match status" value="1"/>
</dbReference>
<proteinExistence type="predicted"/>
<reference evidence="7 8" key="1">
    <citation type="submission" date="2020-03" db="EMBL/GenBank/DDBJ databases">
        <authorList>
            <person name="Picone N."/>
        </authorList>
    </citation>
    <scope>NUCLEOTIDE SEQUENCE [LARGE SCALE GENOMIC DNA]</scope>
    <source>
        <strain evidence="7">NSCAC1</strain>
    </source>
</reference>
<keyword evidence="4" id="KW-0234">DNA repair</keyword>
<dbReference type="InterPro" id="IPR010316">
    <property type="entry name" value="AlkA_N"/>
</dbReference>
<dbReference type="KEGG" id="ntg:NSCAC_0993"/>
<feature type="domain" description="HhH-GPD" evidence="5">
    <location>
        <begin position="136"/>
        <end position="298"/>
    </location>
</feature>
<name>A0A7G1Q9P6_9GAMM</name>
<comment type="catalytic activity">
    <reaction evidence="1">
        <text>Hydrolysis of alkylated DNA, releasing 3-methyladenine, 3-methylguanine, 7-methylguanine and 7-methyladenine.</text>
        <dbReference type="EC" id="3.2.2.21"/>
    </reaction>
</comment>
<gene>
    <name evidence="7" type="ORF">NSCAC_0993</name>
</gene>